<accession>A0AAE0Y1K3</accession>
<feature type="region of interest" description="Disordered" evidence="5">
    <location>
        <begin position="438"/>
        <end position="475"/>
    </location>
</feature>
<evidence type="ECO:0000256" key="4">
    <source>
        <dbReference type="ARBA" id="ARBA00023136"/>
    </source>
</evidence>
<sequence length="1097" mass="124346">MHIFQDKCLLRVISVSYFSPLLLSVCLLLTQGAAPTQRQQKIGGKSLFQGASPEVLLGRERHPGNLEEGKELAVPVKSEQTSSKNPRSGSNSRSVIRKGSRLTLSGGDFGGPRANTFDKPATILSSISPKSRSSGVKFPNFDRNDVNSNEKFVISHAQRHFVGERLQTTSRYRTIYSLKRKSMFVTNHQLLKDNSRNTQQSLGREFPIPDKNPLKDLTSSTFHLKVSPREPHQRTFDLNTNIFRKKVAGLHNEVNRTSREIARSANGSEKIRQDLLKINISPRKGDTDKLIQRKVKRRNKFKHKHNKNLKSARDTNVLDINIKENLLSKSTNETEGGKVMKTSGTFNIGSKSELHSRGPKNKTDTSLYEHFSLFFQILPNTQEPTSLSGIISQRESPVSTKNGAHSNSAPSSKWSTPSRLANNVANWKKNSRKFAVPSRKLRAARGKGREPSNLFKRSITSRRKSAEGRIESSERSRVTPLRRLRYVTNKGLLDRPKSLLLKLFHDFKTYGTFKEFYILLKTLLQDEKSLRISNMQHIKRLKREVIKQYPFKRDSDTSREDIPKMERANKVKHTNSYSHNDMTLNTSVKYSDGFHSNNKNVKHSLFTGNERKTGVFGVKYEINENINNSKKKNNNNKKNKKNNITSKSDSLGSTSEKPTSAKLRSKMDNIIHINTNNSIRIETSDSNNGKSPIDNNNKSSININELSSASNTNTTVPTSTLPPANENIRLSINGCKQFYFSDVPHSKDKIPVRSNQPHKYLSSTEEGIASFLKIVPESDPIHMVIKEPVLVDIGSKNPSPRPLSLDKVWQQFSHSTSFRLKFQSNANTDDVITAQSSSAEQKPLQRKKRSVMENSTGIDDAIPNNVSESNFNEDPNDMTYVHQLLPVHYVFLMPFEQFRMFSLVKVFGALGVAFDKVKDDMLLPNCDIYVDIRDSHCSISEAMNEAINVYDDKLVDVFIGPVCDYAVAPIARQIRYWEIPLITPGALAGAFGEETTFRNLIRVGANFHSMAKMVVSIMDEYNWRRVKIIYDPNGLNSIMDRYCFVASDTIVKTLRTDPTKVQDYQGFYNVNEFFEEMDEEIGNQWSGKDQSDVQLEM</sequence>
<feature type="compositionally biased region" description="Basic residues" evidence="5">
    <location>
        <begin position="629"/>
        <end position="641"/>
    </location>
</feature>
<dbReference type="GO" id="GO:0016020">
    <property type="term" value="C:membrane"/>
    <property type="evidence" value="ECO:0007669"/>
    <property type="project" value="UniProtKB-SubCell"/>
</dbReference>
<evidence type="ECO:0000256" key="3">
    <source>
        <dbReference type="ARBA" id="ARBA00022989"/>
    </source>
</evidence>
<dbReference type="GO" id="GO:0007165">
    <property type="term" value="P:signal transduction"/>
    <property type="evidence" value="ECO:0007669"/>
    <property type="project" value="TreeGrafter"/>
</dbReference>
<evidence type="ECO:0000313" key="9">
    <source>
        <dbReference type="Proteomes" id="UP001283361"/>
    </source>
</evidence>
<feature type="region of interest" description="Disordered" evidence="5">
    <location>
        <begin position="388"/>
        <end position="418"/>
    </location>
</feature>
<feature type="region of interest" description="Disordered" evidence="5">
    <location>
        <begin position="627"/>
        <end position="669"/>
    </location>
</feature>
<feature type="region of interest" description="Disordered" evidence="5">
    <location>
        <begin position="332"/>
        <end position="361"/>
    </location>
</feature>
<gene>
    <name evidence="8" type="ORF">RRG08_017518</name>
</gene>
<dbReference type="InterPro" id="IPR052612">
    <property type="entry name" value="ANP_Clearance_Receptor"/>
</dbReference>
<protein>
    <recommendedName>
        <fullName evidence="7">Receptor ligand binding region domain-containing protein</fullName>
    </recommendedName>
</protein>
<keyword evidence="4 6" id="KW-0472">Membrane</keyword>
<evidence type="ECO:0000256" key="1">
    <source>
        <dbReference type="ARBA" id="ARBA00004370"/>
    </source>
</evidence>
<dbReference type="InterPro" id="IPR028082">
    <property type="entry name" value="Peripla_BP_I"/>
</dbReference>
<dbReference type="GO" id="GO:0038023">
    <property type="term" value="F:signaling receptor activity"/>
    <property type="evidence" value="ECO:0007669"/>
    <property type="project" value="TreeGrafter"/>
</dbReference>
<evidence type="ECO:0000256" key="6">
    <source>
        <dbReference type="SAM" id="Phobius"/>
    </source>
</evidence>
<evidence type="ECO:0000313" key="8">
    <source>
        <dbReference type="EMBL" id="KAK3728224.1"/>
    </source>
</evidence>
<proteinExistence type="predicted"/>
<evidence type="ECO:0000256" key="2">
    <source>
        <dbReference type="ARBA" id="ARBA00022692"/>
    </source>
</evidence>
<comment type="subcellular location">
    <subcellularLocation>
        <location evidence="1">Membrane</location>
    </subcellularLocation>
</comment>
<dbReference type="EMBL" id="JAWDGP010007196">
    <property type="protein sequence ID" value="KAK3728224.1"/>
    <property type="molecule type" value="Genomic_DNA"/>
</dbReference>
<dbReference type="InterPro" id="IPR001828">
    <property type="entry name" value="ANF_lig-bd_rcpt"/>
</dbReference>
<keyword evidence="9" id="KW-1185">Reference proteome</keyword>
<feature type="compositionally biased region" description="Polar residues" evidence="5">
    <location>
        <begin position="78"/>
        <end position="94"/>
    </location>
</feature>
<comment type="caution">
    <text evidence="8">The sequence shown here is derived from an EMBL/GenBank/DDBJ whole genome shotgun (WGS) entry which is preliminary data.</text>
</comment>
<keyword evidence="2 6" id="KW-0812">Transmembrane</keyword>
<feature type="compositionally biased region" description="Basic and acidic residues" evidence="5">
    <location>
        <begin position="464"/>
        <end position="475"/>
    </location>
</feature>
<feature type="region of interest" description="Disordered" evidence="5">
    <location>
        <begin position="60"/>
        <end position="115"/>
    </location>
</feature>
<dbReference type="PANTHER" id="PTHR44755">
    <property type="entry name" value="NATRIURETIC PEPTIDE RECEPTOR 3-RELATED"/>
    <property type="match status" value="1"/>
</dbReference>
<dbReference type="AlphaFoldDB" id="A0AAE0Y1K3"/>
<name>A0AAE0Y1K3_9GAST</name>
<feature type="region of interest" description="Disordered" evidence="5">
    <location>
        <begin position="681"/>
        <end position="701"/>
    </location>
</feature>
<feature type="compositionally biased region" description="Low complexity" evidence="5">
    <location>
        <begin position="691"/>
        <end position="701"/>
    </location>
</feature>
<evidence type="ECO:0000256" key="5">
    <source>
        <dbReference type="SAM" id="MobiDB-lite"/>
    </source>
</evidence>
<dbReference type="Pfam" id="PF01094">
    <property type="entry name" value="ANF_receptor"/>
    <property type="match status" value="1"/>
</dbReference>
<feature type="compositionally biased region" description="Polar residues" evidence="5">
    <location>
        <begin position="649"/>
        <end position="658"/>
    </location>
</feature>
<feature type="compositionally biased region" description="Basic and acidic residues" evidence="5">
    <location>
        <begin position="60"/>
        <end position="71"/>
    </location>
</feature>
<dbReference type="PANTHER" id="PTHR44755:SF11">
    <property type="entry name" value="ATRIAL NATRIURETIC PEPTIDE RECEPTOR 3 ISOFORM X1"/>
    <property type="match status" value="1"/>
</dbReference>
<keyword evidence="3 6" id="KW-1133">Transmembrane helix</keyword>
<dbReference type="Gene3D" id="3.40.50.2300">
    <property type="match status" value="1"/>
</dbReference>
<dbReference type="Proteomes" id="UP001283361">
    <property type="component" value="Unassembled WGS sequence"/>
</dbReference>
<feature type="transmembrane region" description="Helical" evidence="6">
    <location>
        <begin position="12"/>
        <end position="30"/>
    </location>
</feature>
<reference evidence="8" key="1">
    <citation type="journal article" date="2023" name="G3 (Bethesda)">
        <title>A reference genome for the long-term kleptoplast-retaining sea slug Elysia crispata morphotype clarki.</title>
        <authorList>
            <person name="Eastman K.E."/>
            <person name="Pendleton A.L."/>
            <person name="Shaikh M.A."/>
            <person name="Suttiyut T."/>
            <person name="Ogas R."/>
            <person name="Tomko P."/>
            <person name="Gavelis G."/>
            <person name="Widhalm J.R."/>
            <person name="Wisecaver J.H."/>
        </authorList>
    </citation>
    <scope>NUCLEOTIDE SEQUENCE</scope>
    <source>
        <strain evidence="8">ECLA1</strain>
    </source>
</reference>
<organism evidence="8 9">
    <name type="scientific">Elysia crispata</name>
    <name type="common">lettuce slug</name>
    <dbReference type="NCBI Taxonomy" id="231223"/>
    <lineage>
        <taxon>Eukaryota</taxon>
        <taxon>Metazoa</taxon>
        <taxon>Spiralia</taxon>
        <taxon>Lophotrochozoa</taxon>
        <taxon>Mollusca</taxon>
        <taxon>Gastropoda</taxon>
        <taxon>Heterobranchia</taxon>
        <taxon>Euthyneura</taxon>
        <taxon>Panpulmonata</taxon>
        <taxon>Sacoglossa</taxon>
        <taxon>Placobranchoidea</taxon>
        <taxon>Plakobranchidae</taxon>
        <taxon>Elysia</taxon>
    </lineage>
</organism>
<dbReference type="SUPFAM" id="SSF53822">
    <property type="entry name" value="Periplasmic binding protein-like I"/>
    <property type="match status" value="1"/>
</dbReference>
<dbReference type="GO" id="GO:0017046">
    <property type="term" value="F:peptide hormone binding"/>
    <property type="evidence" value="ECO:0007669"/>
    <property type="project" value="TreeGrafter"/>
</dbReference>
<feature type="compositionally biased region" description="Polar residues" evidence="5">
    <location>
        <begin position="681"/>
        <end position="690"/>
    </location>
</feature>
<evidence type="ECO:0000259" key="7">
    <source>
        <dbReference type="Pfam" id="PF01094"/>
    </source>
</evidence>
<feature type="domain" description="Receptor ligand binding region" evidence="7">
    <location>
        <begin position="908"/>
        <end position="1042"/>
    </location>
</feature>